<gene>
    <name evidence="3" type="ORF">WJX73_009610</name>
</gene>
<comment type="caution">
    <text evidence="3">The sequence shown here is derived from an EMBL/GenBank/DDBJ whole genome shotgun (WGS) entry which is preliminary data.</text>
</comment>
<evidence type="ECO:0000259" key="2">
    <source>
        <dbReference type="PROSITE" id="PS51471"/>
    </source>
</evidence>
<dbReference type="PROSITE" id="PS51471">
    <property type="entry name" value="FE2OG_OXY"/>
    <property type="match status" value="1"/>
</dbReference>
<reference evidence="3 4" key="1">
    <citation type="journal article" date="2024" name="Nat. Commun.">
        <title>Phylogenomics reveals the evolutionary origins of lichenization in chlorophyte algae.</title>
        <authorList>
            <person name="Puginier C."/>
            <person name="Libourel C."/>
            <person name="Otte J."/>
            <person name="Skaloud P."/>
            <person name="Haon M."/>
            <person name="Grisel S."/>
            <person name="Petersen M."/>
            <person name="Berrin J.G."/>
            <person name="Delaux P.M."/>
            <person name="Dal Grande F."/>
            <person name="Keller J."/>
        </authorList>
    </citation>
    <scope>NUCLEOTIDE SEQUENCE [LARGE SCALE GENOMIC DNA]</scope>
    <source>
        <strain evidence="3 4">SAG 2036</strain>
    </source>
</reference>
<dbReference type="PANTHER" id="PTHR31212:SF4">
    <property type="entry name" value="ALPHA-KETOGLUTARATE-DEPENDENT DIOXYGENASE ALKB HOMOLOG 3"/>
    <property type="match status" value="1"/>
</dbReference>
<dbReference type="GO" id="GO:0006307">
    <property type="term" value="P:DNA alkylation repair"/>
    <property type="evidence" value="ECO:0007669"/>
    <property type="project" value="InterPro"/>
</dbReference>
<dbReference type="PANTHER" id="PTHR31212">
    <property type="entry name" value="ALPHA-KETOGLUTARATE-DEPENDENT DIOXYGENASE ALKB HOMOLOG 3"/>
    <property type="match status" value="1"/>
</dbReference>
<dbReference type="AlphaFoldDB" id="A0AAW1PAF8"/>
<dbReference type="Pfam" id="PF13532">
    <property type="entry name" value="2OG-FeII_Oxy_2"/>
    <property type="match status" value="1"/>
</dbReference>
<dbReference type="InterPro" id="IPR027450">
    <property type="entry name" value="AlkB-like"/>
</dbReference>
<sequence length="191" mass="21627">MKRARQGAHVTYCQGAFPQPSSLFQTVQDEVSWEHKEVTVMGRRVMQPRMVAYMADDTSMQYTYSHTTLSPHAWTPGVAAIKETVEQIADHKFNSCLLNLYRTGSDHLSWHSDNEALYGDEPVIGSVSLGAARSFMLRRNSDHKDKRHFLVGAGDVLVMSGTTQQHWMHSVPKRARVAEARINLTFRNILP</sequence>
<evidence type="ECO:0000313" key="3">
    <source>
        <dbReference type="EMBL" id="KAK9806694.1"/>
    </source>
</evidence>
<dbReference type="Gene3D" id="2.60.120.590">
    <property type="entry name" value="Alpha-ketoglutarate-dependent dioxygenase AlkB-like"/>
    <property type="match status" value="1"/>
</dbReference>
<protein>
    <recommendedName>
        <fullName evidence="2">Fe2OG dioxygenase domain-containing protein</fullName>
    </recommendedName>
</protein>
<dbReference type="GO" id="GO:0051213">
    <property type="term" value="F:dioxygenase activity"/>
    <property type="evidence" value="ECO:0007669"/>
    <property type="project" value="InterPro"/>
</dbReference>
<dbReference type="InterPro" id="IPR005123">
    <property type="entry name" value="Oxoglu/Fe-dep_dioxygenase_dom"/>
</dbReference>
<dbReference type="Proteomes" id="UP001465755">
    <property type="component" value="Unassembled WGS sequence"/>
</dbReference>
<evidence type="ECO:0000256" key="1">
    <source>
        <dbReference type="ARBA" id="ARBA00007879"/>
    </source>
</evidence>
<keyword evidence="4" id="KW-1185">Reference proteome</keyword>
<name>A0AAW1PAF8_9CHLO</name>
<organism evidence="3 4">
    <name type="scientific">Symbiochloris irregularis</name>
    <dbReference type="NCBI Taxonomy" id="706552"/>
    <lineage>
        <taxon>Eukaryota</taxon>
        <taxon>Viridiplantae</taxon>
        <taxon>Chlorophyta</taxon>
        <taxon>core chlorophytes</taxon>
        <taxon>Trebouxiophyceae</taxon>
        <taxon>Trebouxiales</taxon>
        <taxon>Trebouxiaceae</taxon>
        <taxon>Symbiochloris</taxon>
    </lineage>
</organism>
<dbReference type="SUPFAM" id="SSF51197">
    <property type="entry name" value="Clavaminate synthase-like"/>
    <property type="match status" value="1"/>
</dbReference>
<comment type="similarity">
    <text evidence="1">Belongs to the alkB family.</text>
</comment>
<dbReference type="InterPro" id="IPR037151">
    <property type="entry name" value="AlkB-like_sf"/>
</dbReference>
<dbReference type="EMBL" id="JALJOQ010000035">
    <property type="protein sequence ID" value="KAK9806694.1"/>
    <property type="molecule type" value="Genomic_DNA"/>
</dbReference>
<evidence type="ECO:0000313" key="4">
    <source>
        <dbReference type="Proteomes" id="UP001465755"/>
    </source>
</evidence>
<proteinExistence type="inferred from homology"/>
<accession>A0AAW1PAF8</accession>
<dbReference type="InterPro" id="IPR032854">
    <property type="entry name" value="ALKBH3"/>
</dbReference>
<feature type="domain" description="Fe2OG dioxygenase" evidence="2">
    <location>
        <begin position="92"/>
        <end position="190"/>
    </location>
</feature>